<evidence type="ECO:0000256" key="2">
    <source>
        <dbReference type="ARBA" id="ARBA00023136"/>
    </source>
</evidence>
<dbReference type="GO" id="GO:0001817">
    <property type="term" value="P:regulation of cytokine production"/>
    <property type="evidence" value="ECO:0007669"/>
    <property type="project" value="TreeGrafter"/>
</dbReference>
<reference evidence="4 5" key="1">
    <citation type="submission" date="2021-04" db="EMBL/GenBank/DDBJ databases">
        <authorList>
            <person name="De Guttry C."/>
            <person name="Zahm M."/>
            <person name="Klopp C."/>
            <person name="Cabau C."/>
            <person name="Louis A."/>
            <person name="Berthelot C."/>
            <person name="Parey E."/>
            <person name="Roest Crollius H."/>
            <person name="Montfort J."/>
            <person name="Robinson-Rechavi M."/>
            <person name="Bucao C."/>
            <person name="Bouchez O."/>
            <person name="Gislard M."/>
            <person name="Lluch J."/>
            <person name="Milhes M."/>
            <person name="Lampietro C."/>
            <person name="Lopez Roques C."/>
            <person name="Donnadieu C."/>
            <person name="Braasch I."/>
            <person name="Desvignes T."/>
            <person name="Postlethwait J."/>
            <person name="Bobe J."/>
            <person name="Wedekind C."/>
            <person name="Guiguen Y."/>
        </authorList>
    </citation>
    <scope>NUCLEOTIDE SEQUENCE [LARGE SCALE GENOMIC DNA]</scope>
    <source>
        <strain evidence="4">Cs_M1</strain>
        <tissue evidence="4">Blood</tissue>
    </source>
</reference>
<organism evidence="4 5">
    <name type="scientific">Coregonus suidteri</name>
    <dbReference type="NCBI Taxonomy" id="861788"/>
    <lineage>
        <taxon>Eukaryota</taxon>
        <taxon>Metazoa</taxon>
        <taxon>Chordata</taxon>
        <taxon>Craniata</taxon>
        <taxon>Vertebrata</taxon>
        <taxon>Euteleostomi</taxon>
        <taxon>Actinopterygii</taxon>
        <taxon>Neopterygii</taxon>
        <taxon>Teleostei</taxon>
        <taxon>Protacanthopterygii</taxon>
        <taxon>Salmoniformes</taxon>
        <taxon>Salmonidae</taxon>
        <taxon>Coregoninae</taxon>
        <taxon>Coregonus</taxon>
    </lineage>
</organism>
<dbReference type="InterPro" id="IPR050504">
    <property type="entry name" value="IgSF_BTN/MOG"/>
</dbReference>
<evidence type="ECO:0000313" key="4">
    <source>
        <dbReference type="EMBL" id="KAK6326554.1"/>
    </source>
</evidence>
<proteinExistence type="predicted"/>
<dbReference type="GO" id="GO:0005102">
    <property type="term" value="F:signaling receptor binding"/>
    <property type="evidence" value="ECO:0007669"/>
    <property type="project" value="TreeGrafter"/>
</dbReference>
<keyword evidence="5" id="KW-1185">Reference proteome</keyword>
<comment type="subcellular location">
    <subcellularLocation>
        <location evidence="1">Membrane</location>
    </subcellularLocation>
</comment>
<dbReference type="AlphaFoldDB" id="A0AAN8R815"/>
<evidence type="ECO:0000256" key="3">
    <source>
        <dbReference type="ARBA" id="ARBA00023319"/>
    </source>
</evidence>
<dbReference type="Gene3D" id="2.60.40.10">
    <property type="entry name" value="Immunoglobulins"/>
    <property type="match status" value="2"/>
</dbReference>
<sequence>MCRNEGRGTRIDPVISSVVTTTSLQPREVAAPGSDITLSCSFPPSKNLNLNHLFVNWQRGESEVVHSYYYGRDQLERQSVVYKGRTHLIEDQLTGFPQPEVLWGGVMGSNTTMELDSRGRYELESEVTLRLNSTLTVTADLKLRVLDQSFTKSLTLHPPPEQQMVDVSPAAKAAGIGAPVIQEEPPSRSPSSVQSSCDRFVITLNSSQGFPQPDVWWTDSIGGDISNQSHSRIGLDSRGRYEVHSSMEVRPNGTLTIIVEIRLEVLNQSFTRSLILHPLPVVTKLRPAGRIRPVSTFGPAL</sequence>
<dbReference type="InterPro" id="IPR036179">
    <property type="entry name" value="Ig-like_dom_sf"/>
</dbReference>
<dbReference type="EMBL" id="JAGTTL010000002">
    <property type="protein sequence ID" value="KAK6326554.1"/>
    <property type="molecule type" value="Genomic_DNA"/>
</dbReference>
<dbReference type="GO" id="GO:0050852">
    <property type="term" value="P:T cell receptor signaling pathway"/>
    <property type="evidence" value="ECO:0007669"/>
    <property type="project" value="TreeGrafter"/>
</dbReference>
<dbReference type="InterPro" id="IPR013783">
    <property type="entry name" value="Ig-like_fold"/>
</dbReference>
<dbReference type="Proteomes" id="UP001356427">
    <property type="component" value="Unassembled WGS sequence"/>
</dbReference>
<keyword evidence="2" id="KW-0472">Membrane</keyword>
<accession>A0AAN8R815</accession>
<evidence type="ECO:0000256" key="1">
    <source>
        <dbReference type="ARBA" id="ARBA00004370"/>
    </source>
</evidence>
<name>A0AAN8R815_9TELE</name>
<comment type="caution">
    <text evidence="4">The sequence shown here is derived from an EMBL/GenBank/DDBJ whole genome shotgun (WGS) entry which is preliminary data.</text>
</comment>
<dbReference type="SUPFAM" id="SSF48726">
    <property type="entry name" value="Immunoglobulin"/>
    <property type="match status" value="1"/>
</dbReference>
<dbReference type="GO" id="GO:0009897">
    <property type="term" value="C:external side of plasma membrane"/>
    <property type="evidence" value="ECO:0007669"/>
    <property type="project" value="TreeGrafter"/>
</dbReference>
<evidence type="ECO:0000313" key="5">
    <source>
        <dbReference type="Proteomes" id="UP001356427"/>
    </source>
</evidence>
<keyword evidence="3" id="KW-0393">Immunoglobulin domain</keyword>
<gene>
    <name evidence="4" type="ORF">J4Q44_G00021990</name>
</gene>
<dbReference type="PANTHER" id="PTHR24100">
    <property type="entry name" value="BUTYROPHILIN"/>
    <property type="match status" value="1"/>
</dbReference>
<protein>
    <submittedName>
        <fullName evidence="4">Uncharacterized protein</fullName>
    </submittedName>
</protein>